<dbReference type="InterPro" id="IPR001810">
    <property type="entry name" value="F-box_dom"/>
</dbReference>
<reference evidence="3" key="1">
    <citation type="submission" date="2017-03" db="EMBL/GenBank/DDBJ databases">
        <title>Genomes of endolithic fungi from Antarctica.</title>
        <authorList>
            <person name="Coleine C."/>
            <person name="Masonjones S."/>
            <person name="Stajich J.E."/>
        </authorList>
    </citation>
    <scope>NUCLEOTIDE SEQUENCE [LARGE SCALE GENOMIC DNA]</scope>
    <source>
        <strain evidence="3">CCFEE 5527</strain>
    </source>
</reference>
<proteinExistence type="predicted"/>
<comment type="caution">
    <text evidence="2">The sequence shown here is derived from an EMBL/GenBank/DDBJ whole genome shotgun (WGS) entry which is preliminary data.</text>
</comment>
<evidence type="ECO:0000313" key="3">
    <source>
        <dbReference type="Proteomes" id="UP000192596"/>
    </source>
</evidence>
<dbReference type="AlphaFoldDB" id="A0A1V8SUU9"/>
<dbReference type="Pfam" id="PF00646">
    <property type="entry name" value="F-box"/>
    <property type="match status" value="1"/>
</dbReference>
<dbReference type="InParanoid" id="A0A1V8SUU9"/>
<dbReference type="EMBL" id="NAJO01000026">
    <property type="protein sequence ID" value="OQO02849.1"/>
    <property type="molecule type" value="Genomic_DNA"/>
</dbReference>
<protein>
    <recommendedName>
        <fullName evidence="1">F-box domain-containing protein</fullName>
    </recommendedName>
</protein>
<evidence type="ECO:0000259" key="1">
    <source>
        <dbReference type="Pfam" id="PF00646"/>
    </source>
</evidence>
<gene>
    <name evidence="2" type="ORF">B0A48_11132</name>
</gene>
<dbReference type="OrthoDB" id="3886018at2759"/>
<accession>A0A1V8SUU9</accession>
<keyword evidence="3" id="KW-1185">Reference proteome</keyword>
<name>A0A1V8SUU9_9PEZI</name>
<organism evidence="2 3">
    <name type="scientific">Cryoendolithus antarcticus</name>
    <dbReference type="NCBI Taxonomy" id="1507870"/>
    <lineage>
        <taxon>Eukaryota</taxon>
        <taxon>Fungi</taxon>
        <taxon>Dikarya</taxon>
        <taxon>Ascomycota</taxon>
        <taxon>Pezizomycotina</taxon>
        <taxon>Dothideomycetes</taxon>
        <taxon>Dothideomycetidae</taxon>
        <taxon>Cladosporiales</taxon>
        <taxon>Cladosporiaceae</taxon>
        <taxon>Cryoendolithus</taxon>
    </lineage>
</organism>
<sequence>MPSLPEELVEIIAKQLDTIDIRSLRATSRLLAAKASRGHFRTAFHRKTIALNAESLDKVIHLLKHDDLSRFLYNLTVPCGKQHDGAEHTLACLLDSLTVTCTSREEHYEDSDFPLLAKFFTLLQSGLDARPLQALSARLTPECGTEIGESGWKVQCLTAGHVAKGIFLAIRDGGLKVECLDMFADQEYCSIPISIIGGCVDTDRAKLTSPDDVSDTFRDLQTVKRLAVSLTHHPDLTLVEDTRIKGQMCALVSLFKSMTHLVSLTLHWYKSLDRTAGRWDSAIEEIWLHCSLFTLTLPSLRHLELIGIPFQPDSLLDFLWRTSITHFAHQGVCLGARRRLSRFMTAHTWRPILEHIASSESTITYFQLDDIVEKDCLYWFKWWMANLDLPNGRKWDPVKYA</sequence>
<evidence type="ECO:0000313" key="2">
    <source>
        <dbReference type="EMBL" id="OQO02849.1"/>
    </source>
</evidence>
<dbReference type="Proteomes" id="UP000192596">
    <property type="component" value="Unassembled WGS sequence"/>
</dbReference>
<feature type="domain" description="F-box" evidence="1">
    <location>
        <begin position="2"/>
        <end position="31"/>
    </location>
</feature>